<sequence>MPRKRYVTARLAQFDRPDWGPLQLAVGEDLMWPWMWMCELRTRAGVAYHAYKHHATRRYLHLGPEADAIDYVGDHRYERIDLADALEDALWPWWERLDATPEDTVACWIAIERARRLAGRPAQ</sequence>
<name>A0A9E6XZ38_9ACTN</name>
<accession>A0A9E6XZ38</accession>
<protein>
    <submittedName>
        <fullName evidence="1">Uncharacterized protein</fullName>
    </submittedName>
</protein>
<dbReference type="AlphaFoldDB" id="A0A9E6XZ38"/>
<evidence type="ECO:0000313" key="1">
    <source>
        <dbReference type="EMBL" id="UGS37115.1"/>
    </source>
</evidence>
<gene>
    <name evidence="1" type="ORF">DSM104329_03529</name>
</gene>
<organism evidence="1 2">
    <name type="scientific">Capillimicrobium parvum</name>
    <dbReference type="NCBI Taxonomy" id="2884022"/>
    <lineage>
        <taxon>Bacteria</taxon>
        <taxon>Bacillati</taxon>
        <taxon>Actinomycetota</taxon>
        <taxon>Thermoleophilia</taxon>
        <taxon>Solirubrobacterales</taxon>
        <taxon>Capillimicrobiaceae</taxon>
        <taxon>Capillimicrobium</taxon>
    </lineage>
</organism>
<dbReference type="Proteomes" id="UP001162834">
    <property type="component" value="Chromosome"/>
</dbReference>
<dbReference type="KEGG" id="sbae:DSM104329_03529"/>
<evidence type="ECO:0000313" key="2">
    <source>
        <dbReference type="Proteomes" id="UP001162834"/>
    </source>
</evidence>
<keyword evidence="2" id="KW-1185">Reference proteome</keyword>
<reference evidence="1" key="1">
    <citation type="journal article" date="2022" name="Int. J. Syst. Evol. Microbiol.">
        <title>Pseudomonas aegrilactucae sp. nov. and Pseudomonas morbosilactucae sp. nov., pathogens causing bacterial rot of lettuce in Japan.</title>
        <authorList>
            <person name="Sawada H."/>
            <person name="Fujikawa T."/>
            <person name="Satou M."/>
        </authorList>
    </citation>
    <scope>NUCLEOTIDE SEQUENCE</scope>
    <source>
        <strain evidence="1">0166_1</strain>
    </source>
</reference>
<proteinExistence type="predicted"/>
<dbReference type="EMBL" id="CP087164">
    <property type="protein sequence ID" value="UGS37115.1"/>
    <property type="molecule type" value="Genomic_DNA"/>
</dbReference>
<dbReference type="RefSeq" id="WP_259311178.1">
    <property type="nucleotide sequence ID" value="NZ_CP087164.1"/>
</dbReference>